<proteinExistence type="predicted"/>
<dbReference type="NCBIfam" id="TIGR01537">
    <property type="entry name" value="portal_HK97"/>
    <property type="match status" value="1"/>
</dbReference>
<dbReference type="InterPro" id="IPR006944">
    <property type="entry name" value="Phage/GTA_portal"/>
</dbReference>
<evidence type="ECO:0000313" key="1">
    <source>
        <dbReference type="EMBL" id="NDL70514.1"/>
    </source>
</evidence>
<dbReference type="AlphaFoldDB" id="A0A7C9P648"/>
<sequence length="424" mass="47079">MGLLRSTRAWIGKTLRLTDAGFWSAYYGSDSVTGKSVTAQTALQLSAVWSCVRLLSETVGTLPLGLFERDDRGGKQAVRNHTLYTLLHDQPHANLTAVEFWELVVAHVALWGNHYSRISRNGAGTIVALEPLNPEHMNDPEPDEDGNLKFVYNGPDGREELTEREVFHVKGFGVNGRVGMSVIGFARNSFSISMATEEAAGKTFANGMQTAGFVQADKVLTKEQRDKFNTALQEFTGSENAGRTMLLEGGFTYQPLSLKPEDAQMLLSRGFNIEEVCRWFRVFPWMIGHQEKSTSWGTGLEQGNIAFLTYALRPYLSRIEQAVKRQLLTPAERRRYFAEFNLEGLLRADSAGRAALYASFAQNGINTRNEIRARENLPPVSGGDVLTVQSNLINLESLGQQTEAQAAKAALRAWLTDEEPPRET</sequence>
<organism evidence="1 2">
    <name type="scientific">Vreelandella alkaliphila</name>
    <dbReference type="NCBI Taxonomy" id="272774"/>
    <lineage>
        <taxon>Bacteria</taxon>
        <taxon>Pseudomonadati</taxon>
        <taxon>Pseudomonadota</taxon>
        <taxon>Gammaproteobacteria</taxon>
        <taxon>Oceanospirillales</taxon>
        <taxon>Halomonadaceae</taxon>
        <taxon>Vreelandella</taxon>
    </lineage>
</organism>
<dbReference type="RefSeq" id="WP_162218404.1">
    <property type="nucleotide sequence ID" value="NZ_JAAEHK010000009.1"/>
</dbReference>
<accession>A0A7C9P648</accession>
<dbReference type="InterPro" id="IPR006427">
    <property type="entry name" value="Portal_HK97"/>
</dbReference>
<name>A0A7C9P648_9GAMM</name>
<dbReference type="EMBL" id="JAAEHK010000009">
    <property type="protein sequence ID" value="NDL70514.1"/>
    <property type="molecule type" value="Genomic_DNA"/>
</dbReference>
<dbReference type="Proteomes" id="UP000480312">
    <property type="component" value="Unassembled WGS sequence"/>
</dbReference>
<dbReference type="Pfam" id="PF04860">
    <property type="entry name" value="Phage_portal"/>
    <property type="match status" value="1"/>
</dbReference>
<reference evidence="1 2" key="1">
    <citation type="submission" date="2020-01" db="EMBL/GenBank/DDBJ databases">
        <title>Whole genome sequencing of Halomonas alkaliphila strain LS44.</title>
        <authorList>
            <person name="Kumar S."/>
            <person name="Paul D."/>
            <person name="Shouche Y."/>
            <person name="Suryavanshi M.V."/>
        </authorList>
    </citation>
    <scope>NUCLEOTIDE SEQUENCE [LARGE SCALE GENOMIC DNA]</scope>
    <source>
        <strain evidence="1 2">LS44</strain>
    </source>
</reference>
<evidence type="ECO:0000313" key="2">
    <source>
        <dbReference type="Proteomes" id="UP000480312"/>
    </source>
</evidence>
<dbReference type="OrthoDB" id="9765386at2"/>
<protein>
    <submittedName>
        <fullName evidence="1">Phage portal protein</fullName>
    </submittedName>
</protein>
<comment type="caution">
    <text evidence="1">The sequence shown here is derived from an EMBL/GenBank/DDBJ whole genome shotgun (WGS) entry which is preliminary data.</text>
</comment>
<gene>
    <name evidence="1" type="ORF">GPL32_08320</name>
</gene>